<dbReference type="Gene3D" id="2.50.20.10">
    <property type="entry name" value="Lipoprotein localisation LolA/LolB/LppX"/>
    <property type="match status" value="1"/>
</dbReference>
<evidence type="ECO:0000256" key="5">
    <source>
        <dbReference type="ARBA" id="ARBA00022448"/>
    </source>
</evidence>
<dbReference type="HAMAP" id="MF_00240">
    <property type="entry name" value="LolA"/>
    <property type="match status" value="1"/>
</dbReference>
<evidence type="ECO:0000256" key="6">
    <source>
        <dbReference type="ARBA" id="ARBA00022729"/>
    </source>
</evidence>
<keyword evidence="12" id="KW-1185">Reference proteome</keyword>
<dbReference type="Proteomes" id="UP001226020">
    <property type="component" value="Unassembled WGS sequence"/>
</dbReference>
<dbReference type="InterPro" id="IPR029046">
    <property type="entry name" value="LolA/LolB/LppX"/>
</dbReference>
<comment type="caution">
    <text evidence="11">The sequence shown here is derived from an EMBL/GenBank/DDBJ whole genome shotgun (WGS) entry which is preliminary data.</text>
</comment>
<evidence type="ECO:0000313" key="12">
    <source>
        <dbReference type="Proteomes" id="UP001226020"/>
    </source>
</evidence>
<keyword evidence="5 10" id="KW-0813">Transport</keyword>
<dbReference type="PANTHER" id="PTHR35869:SF1">
    <property type="entry name" value="OUTER-MEMBRANE LIPOPROTEIN CARRIER PROTEIN"/>
    <property type="match status" value="1"/>
</dbReference>
<evidence type="ECO:0000256" key="3">
    <source>
        <dbReference type="ARBA" id="ARBA00011245"/>
    </source>
</evidence>
<evidence type="ECO:0000256" key="1">
    <source>
        <dbReference type="ARBA" id="ARBA00004418"/>
    </source>
</evidence>
<comment type="subunit">
    <text evidence="3 10">Monomer.</text>
</comment>
<reference evidence="11 12" key="1">
    <citation type="journal article" date="2023" name="Front. Microbiol.">
        <title>Phylogeography and host specificity of Pasteurellaceae pathogenic to sea-farmed fish in the north-east Atlantic.</title>
        <authorList>
            <person name="Gulla S."/>
            <person name="Colquhoun D.J."/>
            <person name="Olsen A.B."/>
            <person name="Spilsberg B."/>
            <person name="Lagesen K."/>
            <person name="Aakesson C.P."/>
            <person name="Strom S."/>
            <person name="Manji F."/>
            <person name="Birkbeck T.H."/>
            <person name="Nilsen H.K."/>
        </authorList>
    </citation>
    <scope>NUCLEOTIDE SEQUENCE [LARGE SCALE GENOMIC DNA]</scope>
    <source>
        <strain evidence="11 12">NVIB3131</strain>
    </source>
</reference>
<keyword evidence="8 10" id="KW-0653">Protein transport</keyword>
<comment type="function">
    <text evidence="10">Participates in the translocation of lipoproteins from the inner membrane to the outer membrane. Only forms a complex with a lipoprotein if the residue after the N-terminal Cys is not an aspartate (The Asp acts as a targeting signal to indicate that the lipoprotein should stay in the inner membrane).</text>
</comment>
<dbReference type="GO" id="GO:0030288">
    <property type="term" value="C:outer membrane-bounded periplasmic space"/>
    <property type="evidence" value="ECO:0007669"/>
    <property type="project" value="TreeGrafter"/>
</dbReference>
<proteinExistence type="inferred from homology"/>
<comment type="subcellular location">
    <subcellularLocation>
        <location evidence="1 10">Periplasm</location>
    </subcellularLocation>
</comment>
<dbReference type="Pfam" id="PF03548">
    <property type="entry name" value="LolA"/>
    <property type="match status" value="1"/>
</dbReference>
<name>A0AAW8CC03_9PAST</name>
<evidence type="ECO:0000256" key="2">
    <source>
        <dbReference type="ARBA" id="ARBA00007615"/>
    </source>
</evidence>
<organism evidence="11 12">
    <name type="scientific">Phocoenobacter atlanticus subsp. atlanticus</name>
    <dbReference type="NCBI Taxonomy" id="3061285"/>
    <lineage>
        <taxon>Bacteria</taxon>
        <taxon>Pseudomonadati</taxon>
        <taxon>Pseudomonadota</taxon>
        <taxon>Gammaproteobacteria</taxon>
        <taxon>Pasteurellales</taxon>
        <taxon>Pasteurellaceae</taxon>
        <taxon>Phocoenobacter</taxon>
        <taxon>Phocoenobacter atlanticus</taxon>
    </lineage>
</organism>
<evidence type="ECO:0000256" key="10">
    <source>
        <dbReference type="HAMAP-Rule" id="MF_00240"/>
    </source>
</evidence>
<keyword evidence="6 10" id="KW-0732">Signal</keyword>
<feature type="chain" id="PRO_5043063865" description="Outer-membrane lipoprotein carrier protein" evidence="10">
    <location>
        <begin position="24"/>
        <end position="208"/>
    </location>
</feature>
<evidence type="ECO:0000313" key="11">
    <source>
        <dbReference type="EMBL" id="MDP8147499.1"/>
    </source>
</evidence>
<comment type="similarity">
    <text evidence="2 10">Belongs to the LolA family.</text>
</comment>
<keyword evidence="7 10" id="KW-0574">Periplasm</keyword>
<evidence type="ECO:0000256" key="8">
    <source>
        <dbReference type="ARBA" id="ARBA00022927"/>
    </source>
</evidence>
<dbReference type="GO" id="GO:0044874">
    <property type="term" value="P:lipoprotein localization to outer membrane"/>
    <property type="evidence" value="ECO:0007669"/>
    <property type="project" value="UniProtKB-UniRule"/>
</dbReference>
<dbReference type="InterPro" id="IPR004564">
    <property type="entry name" value="OM_lipoprot_carrier_LolA-like"/>
</dbReference>
<dbReference type="AlphaFoldDB" id="A0AAW8CC03"/>
<keyword evidence="9 10" id="KW-0143">Chaperone</keyword>
<dbReference type="GO" id="GO:0042953">
    <property type="term" value="P:lipoprotein transport"/>
    <property type="evidence" value="ECO:0007669"/>
    <property type="project" value="InterPro"/>
</dbReference>
<gene>
    <name evidence="10 11" type="primary">lolA</name>
    <name evidence="11" type="ORF">QJU57_00185</name>
</gene>
<dbReference type="CDD" id="cd16325">
    <property type="entry name" value="LolA"/>
    <property type="match status" value="1"/>
</dbReference>
<dbReference type="InterPro" id="IPR018323">
    <property type="entry name" value="OM_lipoprot_carrier_LolA_Pbac"/>
</dbReference>
<keyword evidence="11" id="KW-0449">Lipoprotein</keyword>
<feature type="signal peptide" evidence="10">
    <location>
        <begin position="1"/>
        <end position="23"/>
    </location>
</feature>
<dbReference type="RefSeq" id="WP_306350493.1">
    <property type="nucleotide sequence ID" value="NZ_JASAWV010000001.1"/>
</dbReference>
<dbReference type="EMBL" id="JASAXT010000001">
    <property type="protein sequence ID" value="MDP8147499.1"/>
    <property type="molecule type" value="Genomic_DNA"/>
</dbReference>
<accession>A0AAW8CC03</accession>
<dbReference type="SUPFAM" id="SSF89392">
    <property type="entry name" value="Prokaryotic lipoproteins and lipoprotein localization factors"/>
    <property type="match status" value="1"/>
</dbReference>
<dbReference type="NCBIfam" id="TIGR00547">
    <property type="entry name" value="lolA"/>
    <property type="match status" value="1"/>
</dbReference>
<protein>
    <recommendedName>
        <fullName evidence="4 10">Outer-membrane lipoprotein carrier protein</fullName>
    </recommendedName>
</protein>
<dbReference type="PANTHER" id="PTHR35869">
    <property type="entry name" value="OUTER-MEMBRANE LIPOPROTEIN CARRIER PROTEIN"/>
    <property type="match status" value="1"/>
</dbReference>
<evidence type="ECO:0000256" key="4">
    <source>
        <dbReference type="ARBA" id="ARBA00014035"/>
    </source>
</evidence>
<sequence precursor="true">MNKKLIKIAITVLFSFFAINTWANTPAVLELQKRLSLSSQYSAEFTQIVRSMKGKVVQKGSGKLQIKQPNLFRMDTMKPQENRIISDGKNLWFYDPFVAQVTVNRIEDVINNTPFILLTSNDPNNWKQYDIKQNSDTFVLKPKSKKSTIQQFDIRIDPYGLLKGFSTIEKNGQSNLYMLKNISTNNIKVDQFKFKVPKGVEVDDQRTK</sequence>
<evidence type="ECO:0000256" key="9">
    <source>
        <dbReference type="ARBA" id="ARBA00023186"/>
    </source>
</evidence>
<evidence type="ECO:0000256" key="7">
    <source>
        <dbReference type="ARBA" id="ARBA00022764"/>
    </source>
</evidence>